<organism evidence="2 3">
    <name type="scientific">Mycena citricolor</name>
    <dbReference type="NCBI Taxonomy" id="2018698"/>
    <lineage>
        <taxon>Eukaryota</taxon>
        <taxon>Fungi</taxon>
        <taxon>Dikarya</taxon>
        <taxon>Basidiomycota</taxon>
        <taxon>Agaricomycotina</taxon>
        <taxon>Agaricomycetes</taxon>
        <taxon>Agaricomycetidae</taxon>
        <taxon>Agaricales</taxon>
        <taxon>Marasmiineae</taxon>
        <taxon>Mycenaceae</taxon>
        <taxon>Mycena</taxon>
    </lineage>
</organism>
<sequence>MSRDILCAHEPMQTRSNRSHDSPRLPPPARFLFSTYSIAKLFTCDAGRFIREFAFCLTLHSESIK</sequence>
<reference evidence="2" key="1">
    <citation type="submission" date="2023-11" db="EMBL/GenBank/DDBJ databases">
        <authorList>
            <person name="De Vega J J."/>
            <person name="De Vega J J."/>
        </authorList>
    </citation>
    <scope>NUCLEOTIDE SEQUENCE</scope>
</reference>
<protein>
    <submittedName>
        <fullName evidence="2">Uncharacterized protein</fullName>
    </submittedName>
</protein>
<proteinExistence type="predicted"/>
<name>A0AAD2JUH4_9AGAR</name>
<gene>
    <name evidence="2" type="ORF">MYCIT1_LOCUS1407</name>
</gene>
<evidence type="ECO:0000313" key="3">
    <source>
        <dbReference type="Proteomes" id="UP001295794"/>
    </source>
</evidence>
<feature type="region of interest" description="Disordered" evidence="1">
    <location>
        <begin position="1"/>
        <end position="25"/>
    </location>
</feature>
<accession>A0AAD2JUH4</accession>
<evidence type="ECO:0000313" key="2">
    <source>
        <dbReference type="EMBL" id="CAK5262572.1"/>
    </source>
</evidence>
<keyword evidence="3" id="KW-1185">Reference proteome</keyword>
<comment type="caution">
    <text evidence="2">The sequence shown here is derived from an EMBL/GenBank/DDBJ whole genome shotgun (WGS) entry which is preliminary data.</text>
</comment>
<dbReference type="EMBL" id="CAVNYO010000021">
    <property type="protein sequence ID" value="CAK5262572.1"/>
    <property type="molecule type" value="Genomic_DNA"/>
</dbReference>
<dbReference type="AlphaFoldDB" id="A0AAD2JUH4"/>
<evidence type="ECO:0000256" key="1">
    <source>
        <dbReference type="SAM" id="MobiDB-lite"/>
    </source>
</evidence>
<dbReference type="Proteomes" id="UP001295794">
    <property type="component" value="Unassembled WGS sequence"/>
</dbReference>